<name>A0A1Y5EHZ8_COLPS</name>
<feature type="compositionally biased region" description="Polar residues" evidence="11">
    <location>
        <begin position="140"/>
        <end position="152"/>
    </location>
</feature>
<comment type="caution">
    <text evidence="13">The sequence shown here is derived from an EMBL/GenBank/DDBJ whole genome shotgun (WGS) entry which is preliminary data.</text>
</comment>
<dbReference type="PROSITE" id="PS52015">
    <property type="entry name" value="TONB_CTD"/>
    <property type="match status" value="1"/>
</dbReference>
<gene>
    <name evidence="13" type="ORF">A9Q75_06525</name>
</gene>
<evidence type="ECO:0000256" key="1">
    <source>
        <dbReference type="ARBA" id="ARBA00004383"/>
    </source>
</evidence>
<evidence type="ECO:0000256" key="9">
    <source>
        <dbReference type="ARBA" id="ARBA00023136"/>
    </source>
</evidence>
<evidence type="ECO:0000256" key="5">
    <source>
        <dbReference type="ARBA" id="ARBA00022519"/>
    </source>
</evidence>
<keyword evidence="4 10" id="KW-1003">Cell membrane</keyword>
<accession>A0A1Y5EHZ8</accession>
<feature type="domain" description="TonB C-terminal" evidence="12">
    <location>
        <begin position="173"/>
        <end position="264"/>
    </location>
</feature>
<comment type="subcellular location">
    <subcellularLocation>
        <location evidence="1 10">Cell inner membrane</location>
        <topology evidence="1 10">Single-pass membrane protein</topology>
        <orientation evidence="1 10">Periplasmic side</orientation>
    </subcellularLocation>
</comment>
<reference evidence="14" key="1">
    <citation type="journal article" date="2017" name="Proc. Natl. Acad. Sci. U.S.A.">
        <title>Simulation of Deepwater Horizon oil plume reveals substrate specialization within a complex community of hydrocarbon degraders.</title>
        <authorList>
            <person name="Hu P."/>
            <person name="Dubinsky E.A."/>
            <person name="Probst A.J."/>
            <person name="Wang J."/>
            <person name="Sieber C.M.K."/>
            <person name="Tom L.M."/>
            <person name="Gardinali P."/>
            <person name="Banfield J.F."/>
            <person name="Atlas R.M."/>
            <person name="Andersen G.L."/>
        </authorList>
    </citation>
    <scope>NUCLEOTIDE SEQUENCE [LARGE SCALE GENOMIC DNA]</scope>
</reference>
<keyword evidence="6" id="KW-0812">Transmembrane</keyword>
<dbReference type="GO" id="GO:0055085">
    <property type="term" value="P:transmembrane transport"/>
    <property type="evidence" value="ECO:0007669"/>
    <property type="project" value="InterPro"/>
</dbReference>
<evidence type="ECO:0000256" key="8">
    <source>
        <dbReference type="ARBA" id="ARBA00022989"/>
    </source>
</evidence>
<keyword evidence="8" id="KW-1133">Transmembrane helix</keyword>
<dbReference type="GO" id="GO:0098797">
    <property type="term" value="C:plasma membrane protein complex"/>
    <property type="evidence" value="ECO:0007669"/>
    <property type="project" value="TreeGrafter"/>
</dbReference>
<evidence type="ECO:0000313" key="13">
    <source>
        <dbReference type="EMBL" id="OUR82362.1"/>
    </source>
</evidence>
<evidence type="ECO:0000256" key="4">
    <source>
        <dbReference type="ARBA" id="ARBA00022475"/>
    </source>
</evidence>
<keyword evidence="7 10" id="KW-0653">Protein transport</keyword>
<dbReference type="GO" id="GO:0031992">
    <property type="term" value="F:energy transducer activity"/>
    <property type="evidence" value="ECO:0007669"/>
    <property type="project" value="InterPro"/>
</dbReference>
<evidence type="ECO:0000256" key="11">
    <source>
        <dbReference type="SAM" id="MobiDB-lite"/>
    </source>
</evidence>
<dbReference type="Pfam" id="PF03544">
    <property type="entry name" value="TonB_C"/>
    <property type="match status" value="1"/>
</dbReference>
<dbReference type="Gene3D" id="3.30.1150.10">
    <property type="match status" value="1"/>
</dbReference>
<dbReference type="PRINTS" id="PR01374">
    <property type="entry name" value="TONBPROTEIN"/>
</dbReference>
<evidence type="ECO:0000259" key="12">
    <source>
        <dbReference type="PROSITE" id="PS52015"/>
    </source>
</evidence>
<keyword evidence="9" id="KW-0472">Membrane</keyword>
<feature type="region of interest" description="Disordered" evidence="11">
    <location>
        <begin position="56"/>
        <end position="84"/>
    </location>
</feature>
<dbReference type="GO" id="GO:0015031">
    <property type="term" value="P:protein transport"/>
    <property type="evidence" value="ECO:0007669"/>
    <property type="project" value="UniProtKB-UniRule"/>
</dbReference>
<keyword evidence="5 10" id="KW-0997">Cell inner membrane</keyword>
<keyword evidence="10" id="KW-0735">Signal-anchor</keyword>
<organism evidence="13 14">
    <name type="scientific">Colwellia psychrerythraea</name>
    <name type="common">Vibrio psychroerythus</name>
    <dbReference type="NCBI Taxonomy" id="28229"/>
    <lineage>
        <taxon>Bacteria</taxon>
        <taxon>Pseudomonadati</taxon>
        <taxon>Pseudomonadota</taxon>
        <taxon>Gammaproteobacteria</taxon>
        <taxon>Alteromonadales</taxon>
        <taxon>Colwelliaceae</taxon>
        <taxon>Colwellia</taxon>
    </lineage>
</organism>
<comment type="function">
    <text evidence="10">Interacts with outer membrane receptor proteins that carry out high-affinity binding and energy dependent uptake into the periplasmic space of specific substrates. It could act to transduce energy from the cytoplasmic membrane to specific energy-requiring processes in the outer membrane, resulting in the release into the periplasm of ligands bound by these outer membrane proteins.</text>
</comment>
<keyword evidence="3 10" id="KW-0813">Transport</keyword>
<sequence>MNWQPKPIATLITGLIATLYFNVIFCEEVDRGGMNSYKTLQVVDMNLTFASPLVSKNTEKNQQSMPPEAVSKPPEPIKKSPVPEVPKPVAKIKKTVKRLVAVPVKKPKPVKKVEIELVKNDNNVKTNEKDVEKNRKPTAIENSSELSPPSSIVKNTTSIESFQRAGVKSAMQTYMAQVRDYIAKQKQYPKEAKIRRQQGNVTISFIIDADGRVSAPKIVKSCKSRYINKSVKILLSKLRFDVAPEAIRHQFPKTVLLEVNYQFS</sequence>
<dbReference type="InterPro" id="IPR003538">
    <property type="entry name" value="TonB"/>
</dbReference>
<dbReference type="NCBIfam" id="TIGR01352">
    <property type="entry name" value="tonB_Cterm"/>
    <property type="match status" value="1"/>
</dbReference>
<dbReference type="InterPro" id="IPR037682">
    <property type="entry name" value="TonB_C"/>
</dbReference>
<dbReference type="PANTHER" id="PTHR33446">
    <property type="entry name" value="PROTEIN TONB-RELATED"/>
    <property type="match status" value="1"/>
</dbReference>
<feature type="compositionally biased region" description="Polar residues" evidence="11">
    <location>
        <begin position="56"/>
        <end position="65"/>
    </location>
</feature>
<evidence type="ECO:0000256" key="3">
    <source>
        <dbReference type="ARBA" id="ARBA00022448"/>
    </source>
</evidence>
<evidence type="ECO:0000256" key="6">
    <source>
        <dbReference type="ARBA" id="ARBA00022692"/>
    </source>
</evidence>
<proteinExistence type="inferred from homology"/>
<comment type="similarity">
    <text evidence="2 10">Belongs to the TonB family.</text>
</comment>
<dbReference type="AlphaFoldDB" id="A0A1Y5EHZ8"/>
<evidence type="ECO:0000256" key="7">
    <source>
        <dbReference type="ARBA" id="ARBA00022927"/>
    </source>
</evidence>
<evidence type="ECO:0000256" key="2">
    <source>
        <dbReference type="ARBA" id="ARBA00006555"/>
    </source>
</evidence>
<dbReference type="Proteomes" id="UP000243053">
    <property type="component" value="Unassembled WGS sequence"/>
</dbReference>
<evidence type="ECO:0000256" key="10">
    <source>
        <dbReference type="RuleBase" id="RU362123"/>
    </source>
</evidence>
<dbReference type="GO" id="GO:0015891">
    <property type="term" value="P:siderophore transport"/>
    <property type="evidence" value="ECO:0007669"/>
    <property type="project" value="InterPro"/>
</dbReference>
<dbReference type="GO" id="GO:0030288">
    <property type="term" value="C:outer membrane-bounded periplasmic space"/>
    <property type="evidence" value="ECO:0007669"/>
    <property type="project" value="InterPro"/>
</dbReference>
<dbReference type="PANTHER" id="PTHR33446:SF2">
    <property type="entry name" value="PROTEIN TONB"/>
    <property type="match status" value="1"/>
</dbReference>
<dbReference type="EMBL" id="MAAF01000040">
    <property type="protein sequence ID" value="OUR82362.1"/>
    <property type="molecule type" value="Genomic_DNA"/>
</dbReference>
<dbReference type="SUPFAM" id="SSF74653">
    <property type="entry name" value="TolA/TonB C-terminal domain"/>
    <property type="match status" value="1"/>
</dbReference>
<evidence type="ECO:0000313" key="14">
    <source>
        <dbReference type="Proteomes" id="UP000243053"/>
    </source>
</evidence>
<protein>
    <recommendedName>
        <fullName evidence="10">Protein TonB</fullName>
    </recommendedName>
</protein>
<feature type="region of interest" description="Disordered" evidence="11">
    <location>
        <begin position="127"/>
        <end position="152"/>
    </location>
</feature>
<dbReference type="InterPro" id="IPR051045">
    <property type="entry name" value="TonB-dependent_transducer"/>
</dbReference>
<dbReference type="InterPro" id="IPR006260">
    <property type="entry name" value="TonB/TolA_C"/>
</dbReference>